<keyword evidence="2" id="KW-1185">Reference proteome</keyword>
<organism evidence="1 2">
    <name type="scientific">Cherax quadricarinatus</name>
    <name type="common">Australian red claw crayfish</name>
    <dbReference type="NCBI Taxonomy" id="27406"/>
    <lineage>
        <taxon>Eukaryota</taxon>
        <taxon>Metazoa</taxon>
        <taxon>Ecdysozoa</taxon>
        <taxon>Arthropoda</taxon>
        <taxon>Crustacea</taxon>
        <taxon>Multicrustacea</taxon>
        <taxon>Malacostraca</taxon>
        <taxon>Eumalacostraca</taxon>
        <taxon>Eucarida</taxon>
        <taxon>Decapoda</taxon>
        <taxon>Pleocyemata</taxon>
        <taxon>Astacidea</taxon>
        <taxon>Parastacoidea</taxon>
        <taxon>Parastacidae</taxon>
        <taxon>Cherax</taxon>
    </lineage>
</organism>
<name>A0AAW0WQB0_CHEQU</name>
<evidence type="ECO:0000313" key="2">
    <source>
        <dbReference type="Proteomes" id="UP001445076"/>
    </source>
</evidence>
<protein>
    <recommendedName>
        <fullName evidence="3">Metallothionein</fullName>
    </recommendedName>
</protein>
<dbReference type="EMBL" id="JARKIK010000073">
    <property type="protein sequence ID" value="KAK8728084.1"/>
    <property type="molecule type" value="Genomic_DNA"/>
</dbReference>
<evidence type="ECO:0008006" key="3">
    <source>
        <dbReference type="Google" id="ProtNLM"/>
    </source>
</evidence>
<evidence type="ECO:0000313" key="1">
    <source>
        <dbReference type="EMBL" id="KAK8728084.1"/>
    </source>
</evidence>
<proteinExistence type="predicted"/>
<gene>
    <name evidence="1" type="ORF">OTU49_009384</name>
</gene>
<comment type="caution">
    <text evidence="1">The sequence shown here is derived from an EMBL/GenBank/DDBJ whole genome shotgun (WGS) entry which is preliminary data.</text>
</comment>
<dbReference type="Proteomes" id="UP001445076">
    <property type="component" value="Unassembled WGS sequence"/>
</dbReference>
<sequence length="114" mass="11903">SQQVCSIAAIWRRCPGRQRPVVSLRSPPNTLLEASSTSLLSSATSTHSIVIMPDPCCDGDCKCGKSECCADGKSCTDSDACQCAADDSKKEHCGDTCDCKEKGGACKCDGKCSC</sequence>
<dbReference type="AlphaFoldDB" id="A0AAW0WQB0"/>
<feature type="non-terminal residue" evidence="1">
    <location>
        <position position="1"/>
    </location>
</feature>
<accession>A0AAW0WQB0</accession>
<reference evidence="1 2" key="1">
    <citation type="journal article" date="2024" name="BMC Genomics">
        <title>Genome assembly of redclaw crayfish (Cherax quadricarinatus) provides insights into its immune adaptation and hypoxia tolerance.</title>
        <authorList>
            <person name="Liu Z."/>
            <person name="Zheng J."/>
            <person name="Li H."/>
            <person name="Fang K."/>
            <person name="Wang S."/>
            <person name="He J."/>
            <person name="Zhou D."/>
            <person name="Weng S."/>
            <person name="Chi M."/>
            <person name="Gu Z."/>
            <person name="He J."/>
            <person name="Li F."/>
            <person name="Wang M."/>
        </authorList>
    </citation>
    <scope>NUCLEOTIDE SEQUENCE [LARGE SCALE GENOMIC DNA]</scope>
    <source>
        <strain evidence="1">ZL_2023a</strain>
    </source>
</reference>